<dbReference type="Pfam" id="PF03968">
    <property type="entry name" value="LptD_N"/>
    <property type="match status" value="1"/>
</dbReference>
<feature type="domain" description="Organic solvent tolerance-like N-terminal" evidence="6">
    <location>
        <begin position="33"/>
        <end position="147"/>
    </location>
</feature>
<comment type="subunit">
    <text evidence="4">Component of the lipopolysaccharide transport and assembly complex.</text>
</comment>
<accession>A0A3E1R9Q5</accession>
<feature type="compositionally biased region" description="Low complexity" evidence="5">
    <location>
        <begin position="178"/>
        <end position="199"/>
    </location>
</feature>
<gene>
    <name evidence="4 7" type="primary">lptA</name>
    <name evidence="7" type="ORF">DIC66_15320</name>
</gene>
<dbReference type="InterPro" id="IPR052037">
    <property type="entry name" value="LPS_export_LptA"/>
</dbReference>
<sequence length="208" mass="22298" precursor="true">MKNLFSSSLVIAALLCLAGPVQAEKADRNKPMNIEADSLRYDDLKQISVFTGRVVLTKGSIQIRGDRLEVRQDPDGYQFGVATGSVDKLAFYRQKREAVDEFIEGEGETITYDGRADTVTFSRRAQLRRLRGTTVADEITGGNIVYENLTDLFTVDGVAKNAPAGTLGSGRVRVMLTPKPETPAGAPAAPAADPAKLKPSSTLGAPAK</sequence>
<evidence type="ECO:0000256" key="4">
    <source>
        <dbReference type="HAMAP-Rule" id="MF_01914"/>
    </source>
</evidence>
<dbReference type="InterPro" id="IPR005653">
    <property type="entry name" value="OstA-like_N"/>
</dbReference>
<evidence type="ECO:0000313" key="8">
    <source>
        <dbReference type="Proteomes" id="UP000260665"/>
    </source>
</evidence>
<dbReference type="GO" id="GO:0015920">
    <property type="term" value="P:lipopolysaccharide transport"/>
    <property type="evidence" value="ECO:0007669"/>
    <property type="project" value="UniProtKB-UniRule"/>
</dbReference>
<name>A0A3E1R9Q5_9BURK</name>
<dbReference type="EMBL" id="QFZK01000010">
    <property type="protein sequence ID" value="RFO96085.1"/>
    <property type="molecule type" value="Genomic_DNA"/>
</dbReference>
<keyword evidence="8" id="KW-1185">Reference proteome</keyword>
<proteinExistence type="inferred from homology"/>
<dbReference type="RefSeq" id="WP_117178758.1">
    <property type="nucleotide sequence ID" value="NZ_QFZK01000010.1"/>
</dbReference>
<reference evidence="7 8" key="1">
    <citation type="submission" date="2018-05" db="EMBL/GenBank/DDBJ databases">
        <title>Rhodoferax soyangensis sp.nov., isolated from an oligotrophic freshwater lake.</title>
        <authorList>
            <person name="Park M."/>
        </authorList>
    </citation>
    <scope>NUCLEOTIDE SEQUENCE [LARGE SCALE GENOMIC DNA]</scope>
    <source>
        <strain evidence="7 8">IMCC26218</strain>
    </source>
</reference>
<dbReference type="InterPro" id="IPR014340">
    <property type="entry name" value="LptA"/>
</dbReference>
<feature type="signal peptide" evidence="4">
    <location>
        <begin position="1"/>
        <end position="23"/>
    </location>
</feature>
<dbReference type="Gene3D" id="2.60.450.10">
    <property type="entry name" value="Lipopolysaccharide (LPS) transport protein A like domain"/>
    <property type="match status" value="1"/>
</dbReference>
<dbReference type="HAMAP" id="MF_01914">
    <property type="entry name" value="LPS_assembly_LptA"/>
    <property type="match status" value="1"/>
</dbReference>
<comment type="caution">
    <text evidence="7">The sequence shown here is derived from an EMBL/GenBank/DDBJ whole genome shotgun (WGS) entry which is preliminary data.</text>
</comment>
<dbReference type="GO" id="GO:0001530">
    <property type="term" value="F:lipopolysaccharide binding"/>
    <property type="evidence" value="ECO:0007669"/>
    <property type="project" value="InterPro"/>
</dbReference>
<evidence type="ECO:0000256" key="2">
    <source>
        <dbReference type="ARBA" id="ARBA00022729"/>
    </source>
</evidence>
<comment type="similarity">
    <text evidence="4">Belongs to the LptA family.</text>
</comment>
<dbReference type="PANTHER" id="PTHR36504:SF1">
    <property type="entry name" value="LIPOPOLYSACCHARIDE EXPORT SYSTEM PROTEIN LPTA"/>
    <property type="match status" value="1"/>
</dbReference>
<comment type="function">
    <text evidence="4">Involved in the assembly of lipopolysaccharide (LPS). Required for the translocation of LPS from the inner membrane to the outer membrane.</text>
</comment>
<dbReference type="GO" id="GO:0009279">
    <property type="term" value="C:cell outer membrane"/>
    <property type="evidence" value="ECO:0007669"/>
    <property type="project" value="TreeGrafter"/>
</dbReference>
<dbReference type="GO" id="GO:0017089">
    <property type="term" value="F:glycolipid transfer activity"/>
    <property type="evidence" value="ECO:0007669"/>
    <property type="project" value="TreeGrafter"/>
</dbReference>
<evidence type="ECO:0000256" key="3">
    <source>
        <dbReference type="ARBA" id="ARBA00022764"/>
    </source>
</evidence>
<dbReference type="GO" id="GO:0043165">
    <property type="term" value="P:Gram-negative-bacterium-type cell outer membrane assembly"/>
    <property type="evidence" value="ECO:0007669"/>
    <property type="project" value="UniProtKB-UniRule"/>
</dbReference>
<evidence type="ECO:0000256" key="1">
    <source>
        <dbReference type="ARBA" id="ARBA00022448"/>
    </source>
</evidence>
<feature type="chain" id="PRO_5017840173" description="Lipopolysaccharide export system protein LptA" evidence="4">
    <location>
        <begin position="24"/>
        <end position="208"/>
    </location>
</feature>
<evidence type="ECO:0000256" key="5">
    <source>
        <dbReference type="SAM" id="MobiDB-lite"/>
    </source>
</evidence>
<organism evidence="7 8">
    <name type="scientific">Rhodoferax lacus</name>
    <dbReference type="NCBI Taxonomy" id="2184758"/>
    <lineage>
        <taxon>Bacteria</taxon>
        <taxon>Pseudomonadati</taxon>
        <taxon>Pseudomonadota</taxon>
        <taxon>Betaproteobacteria</taxon>
        <taxon>Burkholderiales</taxon>
        <taxon>Comamonadaceae</taxon>
        <taxon>Rhodoferax</taxon>
    </lineage>
</organism>
<evidence type="ECO:0000313" key="7">
    <source>
        <dbReference type="EMBL" id="RFO96085.1"/>
    </source>
</evidence>
<dbReference type="OrthoDB" id="5294855at2"/>
<comment type="subcellular location">
    <subcellularLocation>
        <location evidence="4">Periplasm</location>
    </subcellularLocation>
</comment>
<keyword evidence="1 4" id="KW-0813">Transport</keyword>
<feature type="region of interest" description="Disordered" evidence="5">
    <location>
        <begin position="176"/>
        <end position="208"/>
    </location>
</feature>
<dbReference type="PANTHER" id="PTHR36504">
    <property type="entry name" value="LIPOPOLYSACCHARIDE EXPORT SYSTEM PROTEIN LPTA"/>
    <property type="match status" value="1"/>
</dbReference>
<dbReference type="GO" id="GO:0030288">
    <property type="term" value="C:outer membrane-bounded periplasmic space"/>
    <property type="evidence" value="ECO:0007669"/>
    <property type="project" value="TreeGrafter"/>
</dbReference>
<evidence type="ECO:0000259" key="6">
    <source>
        <dbReference type="Pfam" id="PF03968"/>
    </source>
</evidence>
<keyword evidence="2 4" id="KW-0732">Signal</keyword>
<dbReference type="NCBIfam" id="TIGR03002">
    <property type="entry name" value="outer_YhbN_LptA"/>
    <property type="match status" value="1"/>
</dbReference>
<dbReference type="AlphaFoldDB" id="A0A3E1R9Q5"/>
<keyword evidence="3 4" id="KW-0574">Periplasm</keyword>
<dbReference type="Proteomes" id="UP000260665">
    <property type="component" value="Unassembled WGS sequence"/>
</dbReference>
<protein>
    <recommendedName>
        <fullName evidence="4">Lipopolysaccharide export system protein LptA</fullName>
    </recommendedName>
</protein>